<dbReference type="InterPro" id="IPR002220">
    <property type="entry name" value="DapA-like"/>
</dbReference>
<dbReference type="Gene3D" id="3.20.20.70">
    <property type="entry name" value="Aldolase class I"/>
    <property type="match status" value="1"/>
</dbReference>
<feature type="binding site" evidence="6">
    <location>
        <position position="216"/>
    </location>
    <ligand>
        <name>pyruvate</name>
        <dbReference type="ChEBI" id="CHEBI:15361"/>
    </ligand>
</feature>
<dbReference type="InterPro" id="IPR020625">
    <property type="entry name" value="Schiff_base-form_aldolases_AS"/>
</dbReference>
<dbReference type="PANTHER" id="PTHR12128:SF66">
    <property type="entry name" value="4-HYDROXY-2-OXOGLUTARATE ALDOLASE, MITOCHONDRIAL"/>
    <property type="match status" value="1"/>
</dbReference>
<evidence type="ECO:0000256" key="2">
    <source>
        <dbReference type="ARBA" id="ARBA00023239"/>
    </source>
</evidence>
<dbReference type="Proteomes" id="UP000243657">
    <property type="component" value="Unassembled WGS sequence"/>
</dbReference>
<keyword evidence="2 4" id="KW-0456">Lyase</keyword>
<keyword evidence="8" id="KW-1185">Reference proteome</keyword>
<evidence type="ECO:0000256" key="3">
    <source>
        <dbReference type="ARBA" id="ARBA00023270"/>
    </source>
</evidence>
<evidence type="ECO:0000313" key="8">
    <source>
        <dbReference type="Proteomes" id="UP000243657"/>
    </source>
</evidence>
<sequence length="306" mass="33157">MARVMNTDAYKGIIVPIIMPVTDALDGKIDLERLREHVNYEIDHGVDGILAFGSNSEFYMFSDDEMIEATQAIIEEVRGRVPVMFGLGHIRTSQNIQLARRAAELDIDAISVLQPMFITPTQDALYNHFSTIAAAVPDVAVLIYNNPGLAGYPVSLDTIVKLAHDVPNIVGIKDSSGNITNLQELVRRTEDIDFSVFAGKDTIVYAGLCCGADGAVCSTANIFPELICGLYDAFAEGDLEKSRRLQFELNPLRLSQDAASFPSATKAMGNMMGMNMGPSVLPTETPSAAALEGMRQAMVQAGYLSE</sequence>
<dbReference type="EMBL" id="MWWT01000008">
    <property type="protein sequence ID" value="OZG53718.1"/>
    <property type="molecule type" value="Genomic_DNA"/>
</dbReference>
<dbReference type="GO" id="GO:0044281">
    <property type="term" value="P:small molecule metabolic process"/>
    <property type="evidence" value="ECO:0007669"/>
    <property type="project" value="UniProtKB-ARBA"/>
</dbReference>
<dbReference type="SUPFAM" id="SSF51569">
    <property type="entry name" value="Aldolase"/>
    <property type="match status" value="1"/>
</dbReference>
<evidence type="ECO:0000256" key="6">
    <source>
        <dbReference type="PIRSR" id="PIRSR001365-2"/>
    </source>
</evidence>
<comment type="caution">
    <text evidence="7">The sequence shown here is derived from an EMBL/GenBank/DDBJ whole genome shotgun (WGS) entry which is preliminary data.</text>
</comment>
<dbReference type="PROSITE" id="PS00666">
    <property type="entry name" value="DHDPS_2"/>
    <property type="match status" value="1"/>
</dbReference>
<dbReference type="RefSeq" id="WP_211278345.1">
    <property type="nucleotide sequence ID" value="NZ_JBHLWS010000009.1"/>
</dbReference>
<dbReference type="Pfam" id="PF00701">
    <property type="entry name" value="DHDPS"/>
    <property type="match status" value="1"/>
</dbReference>
<proteinExistence type="inferred from homology"/>
<evidence type="ECO:0000256" key="5">
    <source>
        <dbReference type="PIRSR" id="PIRSR001365-1"/>
    </source>
</evidence>
<dbReference type="CDD" id="cd00408">
    <property type="entry name" value="DHDPS-like"/>
    <property type="match status" value="1"/>
</dbReference>
<dbReference type="PANTHER" id="PTHR12128">
    <property type="entry name" value="DIHYDRODIPICOLINATE SYNTHASE"/>
    <property type="match status" value="1"/>
</dbReference>
<evidence type="ECO:0000256" key="4">
    <source>
        <dbReference type="PIRNR" id="PIRNR001365"/>
    </source>
</evidence>
<comment type="similarity">
    <text evidence="1 4">Belongs to the DapA family.</text>
</comment>
<dbReference type="PIRSF" id="PIRSF001365">
    <property type="entry name" value="DHDPS"/>
    <property type="match status" value="1"/>
</dbReference>
<protein>
    <submittedName>
        <fullName evidence="7">Dihydrodipicolinate synthetase</fullName>
    </submittedName>
</protein>
<dbReference type="GO" id="GO:0008840">
    <property type="term" value="F:4-hydroxy-tetrahydrodipicolinate synthase activity"/>
    <property type="evidence" value="ECO:0007669"/>
    <property type="project" value="TreeGrafter"/>
</dbReference>
<dbReference type="InterPro" id="IPR013785">
    <property type="entry name" value="Aldolase_TIM"/>
</dbReference>
<feature type="active site" description="Schiff-base intermediate with substrate" evidence="5">
    <location>
        <position position="173"/>
    </location>
</feature>
<name>A0A261F3Q1_9BIFI</name>
<dbReference type="SMART" id="SM01130">
    <property type="entry name" value="DHDPS"/>
    <property type="match status" value="1"/>
</dbReference>
<keyword evidence="3" id="KW-0704">Schiff base</keyword>
<evidence type="ECO:0000256" key="1">
    <source>
        <dbReference type="ARBA" id="ARBA00007592"/>
    </source>
</evidence>
<feature type="active site" description="Proton donor/acceptor" evidence="5">
    <location>
        <position position="144"/>
    </location>
</feature>
<organism evidence="7 8">
    <name type="scientific">Alloscardovia macacae</name>
    <dbReference type="NCBI Taxonomy" id="1160091"/>
    <lineage>
        <taxon>Bacteria</taxon>
        <taxon>Bacillati</taxon>
        <taxon>Actinomycetota</taxon>
        <taxon>Actinomycetes</taxon>
        <taxon>Bifidobacteriales</taxon>
        <taxon>Bifidobacteriaceae</taxon>
        <taxon>Alloscardovia</taxon>
    </lineage>
</organism>
<dbReference type="PRINTS" id="PR00146">
    <property type="entry name" value="DHPICSNTHASE"/>
</dbReference>
<reference evidence="7 8" key="1">
    <citation type="journal article" date="2017" name="BMC Genomics">
        <title>Comparative genomic and phylogenomic analyses of the Bifidobacteriaceae family.</title>
        <authorList>
            <person name="Lugli G.A."/>
            <person name="Milani C."/>
            <person name="Turroni F."/>
            <person name="Duranti S."/>
            <person name="Mancabelli L."/>
            <person name="Mangifesta M."/>
            <person name="Ferrario C."/>
            <person name="Modesto M."/>
            <person name="Mattarelli P."/>
            <person name="Jiri K."/>
            <person name="van Sinderen D."/>
            <person name="Ventura M."/>
        </authorList>
    </citation>
    <scope>NUCLEOTIDE SEQUENCE [LARGE SCALE GENOMIC DNA]</scope>
    <source>
        <strain evidence="7 8">DSM 24762</strain>
    </source>
</reference>
<accession>A0A261F3Q1</accession>
<dbReference type="AlphaFoldDB" id="A0A261F3Q1"/>
<gene>
    <name evidence="7" type="ORF">ALMA_1283</name>
</gene>
<evidence type="ECO:0000313" key="7">
    <source>
        <dbReference type="EMBL" id="OZG53718.1"/>
    </source>
</evidence>